<proteinExistence type="predicted"/>
<dbReference type="InterPro" id="IPR013024">
    <property type="entry name" value="GGCT-like"/>
</dbReference>
<dbReference type="RefSeq" id="WP_089989252.1">
    <property type="nucleotide sequence ID" value="NZ_FOIZ01000001.1"/>
</dbReference>
<name>A0A1I0MU15_9RHOB</name>
<evidence type="ECO:0000313" key="3">
    <source>
        <dbReference type="Proteomes" id="UP000199167"/>
    </source>
</evidence>
<dbReference type="SUPFAM" id="SSF110857">
    <property type="entry name" value="Gamma-glutamyl cyclotransferase-like"/>
    <property type="match status" value="1"/>
</dbReference>
<accession>A0A1I0MU15</accession>
<evidence type="ECO:0000313" key="2">
    <source>
        <dbReference type="EMBL" id="SEV91987.1"/>
    </source>
</evidence>
<dbReference type="STRING" id="364200.SAMN04488515_0232"/>
<evidence type="ECO:0000259" key="1">
    <source>
        <dbReference type="Pfam" id="PF06094"/>
    </source>
</evidence>
<gene>
    <name evidence="2" type="ORF">SAMN04488515_0232</name>
</gene>
<dbReference type="InterPro" id="IPR036568">
    <property type="entry name" value="GGCT-like_sf"/>
</dbReference>
<dbReference type="InterPro" id="IPR009288">
    <property type="entry name" value="AIG2-like_dom"/>
</dbReference>
<dbReference type="Proteomes" id="UP000199167">
    <property type="component" value="Unassembled WGS sequence"/>
</dbReference>
<organism evidence="2 3">
    <name type="scientific">Cognatiyoonia koreensis</name>
    <dbReference type="NCBI Taxonomy" id="364200"/>
    <lineage>
        <taxon>Bacteria</taxon>
        <taxon>Pseudomonadati</taxon>
        <taxon>Pseudomonadota</taxon>
        <taxon>Alphaproteobacteria</taxon>
        <taxon>Rhodobacterales</taxon>
        <taxon>Paracoccaceae</taxon>
        <taxon>Cognatiyoonia</taxon>
    </lineage>
</organism>
<sequence>MTPSFFGYGSLVNLATHNYPNVRKATLTGWRRVWCHANTRPVAFLSVHRAMGAIDGIIADVPDADWTALDLREHAYLRQDVSDVLGGTTAIYQANPAKISPPSAGHPILLSYLDVVVQGFRTQYGEDGVAAFFESTDGWGPIRNDRSDPYYPRFQNVAAVDRALVDHHLAQLSAQVK</sequence>
<dbReference type="CDD" id="cd06661">
    <property type="entry name" value="GGCT_like"/>
    <property type="match status" value="1"/>
</dbReference>
<protein>
    <recommendedName>
        <fullName evidence="1">Gamma-glutamylcyclotransferase AIG2-like domain-containing protein</fullName>
    </recommendedName>
</protein>
<dbReference type="Gene3D" id="3.10.490.10">
    <property type="entry name" value="Gamma-glutamyl cyclotransferase-like"/>
    <property type="match status" value="1"/>
</dbReference>
<dbReference type="EMBL" id="FOIZ01000001">
    <property type="protein sequence ID" value="SEV91987.1"/>
    <property type="molecule type" value="Genomic_DNA"/>
</dbReference>
<keyword evidence="3" id="KW-1185">Reference proteome</keyword>
<dbReference type="AlphaFoldDB" id="A0A1I0MU15"/>
<reference evidence="2 3" key="1">
    <citation type="submission" date="2016-10" db="EMBL/GenBank/DDBJ databases">
        <authorList>
            <person name="de Groot N.N."/>
        </authorList>
    </citation>
    <scope>NUCLEOTIDE SEQUENCE [LARGE SCALE GENOMIC DNA]</scope>
    <source>
        <strain evidence="2 3">DSM 17925</strain>
    </source>
</reference>
<feature type="domain" description="Gamma-glutamylcyclotransferase AIG2-like" evidence="1">
    <location>
        <begin position="6"/>
        <end position="84"/>
    </location>
</feature>
<dbReference type="OrthoDB" id="5567366at2"/>
<dbReference type="Pfam" id="PF06094">
    <property type="entry name" value="GGACT"/>
    <property type="match status" value="1"/>
</dbReference>